<proteinExistence type="predicted"/>
<accession>A0A5J4QYQ5</accession>
<reference evidence="1" key="1">
    <citation type="submission" date="2019-03" db="EMBL/GenBank/DDBJ databases">
        <title>Single cell metagenomics reveals metabolic interactions within the superorganism composed of flagellate Streblomastix strix and complex community of Bacteroidetes bacteria on its surface.</title>
        <authorList>
            <person name="Treitli S.C."/>
            <person name="Kolisko M."/>
            <person name="Husnik F."/>
            <person name="Keeling P."/>
            <person name="Hampl V."/>
        </authorList>
    </citation>
    <scope>NUCLEOTIDE SEQUENCE</scope>
    <source>
        <strain evidence="1">STM</strain>
    </source>
</reference>
<organism evidence="1">
    <name type="scientific">termite gut metagenome</name>
    <dbReference type="NCBI Taxonomy" id="433724"/>
    <lineage>
        <taxon>unclassified sequences</taxon>
        <taxon>metagenomes</taxon>
        <taxon>organismal metagenomes</taxon>
    </lineage>
</organism>
<dbReference type="EMBL" id="SNRY01002169">
    <property type="protein sequence ID" value="KAA6326425.1"/>
    <property type="molecule type" value="Genomic_DNA"/>
</dbReference>
<comment type="caution">
    <text evidence="1">The sequence shown here is derived from an EMBL/GenBank/DDBJ whole genome shotgun (WGS) entry which is preliminary data.</text>
</comment>
<protein>
    <submittedName>
        <fullName evidence="1">Uncharacterized protein</fullName>
    </submittedName>
</protein>
<sequence length="177" mass="20261">MEKKLTIKIMNELLLELNLNPNKLASDLSLKRSQCIYDILDINKNVGISKNMADKICAKFPQINKVYLLTGEGKILNAKLEPEKNPENKNNETITIPTKVFNVIEKQANSLERRDNQIDELIDMIRNEKWQNSAVTVIPRLANIKKISIPMMGGGGNKKKSLFKKISNEKDYFIRTM</sequence>
<dbReference type="AlphaFoldDB" id="A0A5J4QYQ5"/>
<name>A0A5J4QYQ5_9ZZZZ</name>
<evidence type="ECO:0000313" key="1">
    <source>
        <dbReference type="EMBL" id="KAA6326425.1"/>
    </source>
</evidence>
<gene>
    <name evidence="1" type="ORF">EZS27_024465</name>
</gene>